<name>A0A3M7BS85_HORWE</name>
<dbReference type="Proteomes" id="UP000270230">
    <property type="component" value="Unassembled WGS sequence"/>
</dbReference>
<proteinExistence type="predicted"/>
<feature type="compositionally biased region" description="Acidic residues" evidence="1">
    <location>
        <begin position="160"/>
        <end position="178"/>
    </location>
</feature>
<reference evidence="2 3" key="1">
    <citation type="journal article" date="2018" name="BMC Genomics">
        <title>Genomic evidence for intraspecific hybridization in a clonal and extremely halotolerant yeast.</title>
        <authorList>
            <person name="Gostincar C."/>
            <person name="Stajich J.E."/>
            <person name="Zupancic J."/>
            <person name="Zalar P."/>
            <person name="Gunde-Cimerman N."/>
        </authorList>
    </citation>
    <scope>NUCLEOTIDE SEQUENCE [LARGE SCALE GENOMIC DNA]</scope>
    <source>
        <strain evidence="2 3">EXF-151</strain>
    </source>
</reference>
<accession>A0A3M7BS85</accession>
<dbReference type="AlphaFoldDB" id="A0A3M7BS85"/>
<feature type="region of interest" description="Disordered" evidence="1">
    <location>
        <begin position="115"/>
        <end position="178"/>
    </location>
</feature>
<feature type="compositionally biased region" description="Acidic residues" evidence="1">
    <location>
        <begin position="132"/>
        <end position="141"/>
    </location>
</feature>
<evidence type="ECO:0000256" key="1">
    <source>
        <dbReference type="SAM" id="MobiDB-lite"/>
    </source>
</evidence>
<protein>
    <submittedName>
        <fullName evidence="2">Uncharacterized protein</fullName>
    </submittedName>
</protein>
<feature type="compositionally biased region" description="Polar residues" evidence="1">
    <location>
        <begin position="146"/>
        <end position="159"/>
    </location>
</feature>
<feature type="region of interest" description="Disordered" evidence="1">
    <location>
        <begin position="45"/>
        <end position="80"/>
    </location>
</feature>
<dbReference type="EMBL" id="QWIN01001330">
    <property type="protein sequence ID" value="RMY42496.1"/>
    <property type="molecule type" value="Genomic_DNA"/>
</dbReference>
<evidence type="ECO:0000313" key="3">
    <source>
        <dbReference type="Proteomes" id="UP000270230"/>
    </source>
</evidence>
<dbReference type="OrthoDB" id="5279705at2759"/>
<organism evidence="2 3">
    <name type="scientific">Hortaea werneckii</name>
    <name type="common">Black yeast</name>
    <name type="synonym">Cladosporium werneckii</name>
    <dbReference type="NCBI Taxonomy" id="91943"/>
    <lineage>
        <taxon>Eukaryota</taxon>
        <taxon>Fungi</taxon>
        <taxon>Dikarya</taxon>
        <taxon>Ascomycota</taxon>
        <taxon>Pezizomycotina</taxon>
        <taxon>Dothideomycetes</taxon>
        <taxon>Dothideomycetidae</taxon>
        <taxon>Mycosphaerellales</taxon>
        <taxon>Teratosphaeriaceae</taxon>
        <taxon>Hortaea</taxon>
    </lineage>
</organism>
<comment type="caution">
    <text evidence="2">The sequence shown here is derived from an EMBL/GenBank/DDBJ whole genome shotgun (WGS) entry which is preliminary data.</text>
</comment>
<evidence type="ECO:0000313" key="2">
    <source>
        <dbReference type="EMBL" id="RMY42496.1"/>
    </source>
</evidence>
<sequence>MTTITYPHDCAAHAFRPHVPSPLSPRSTNIYGRRPDILFMNEEAVNQEERKFPPAKFTPQPKREVRKAKVPKQDELKEKRRHMFLRKVKEGREDKRWESRGEDIMRLDYMQRQRAWEAEQAREAPLIPSDPPEPEEEEEKEFELPTSSNAMQISQTSEPPQEDEADEIAQQEEQELEA</sequence>
<feature type="non-terminal residue" evidence="2">
    <location>
        <position position="178"/>
    </location>
</feature>
<gene>
    <name evidence="2" type="ORF">D0865_11926</name>
</gene>